<dbReference type="Proteomes" id="UP000694228">
    <property type="component" value="Chromosome"/>
</dbReference>
<dbReference type="GO" id="GO:0009007">
    <property type="term" value="F:site-specific DNA-methyltransferase (adenine-specific) activity"/>
    <property type="evidence" value="ECO:0007669"/>
    <property type="project" value="UniProtKB-EC"/>
</dbReference>
<gene>
    <name evidence="4" type="ORF">KSK55_03990</name>
</gene>
<dbReference type="GO" id="GO:0006298">
    <property type="term" value="P:mismatch repair"/>
    <property type="evidence" value="ECO:0007669"/>
    <property type="project" value="TreeGrafter"/>
</dbReference>
<evidence type="ECO:0000313" key="5">
    <source>
        <dbReference type="Proteomes" id="UP000694228"/>
    </source>
</evidence>
<accession>A0A8F5VPZ9</accession>
<evidence type="ECO:0000256" key="3">
    <source>
        <dbReference type="ARBA" id="ARBA00022691"/>
    </source>
</evidence>
<dbReference type="NCBIfam" id="TIGR00571">
    <property type="entry name" value="dam"/>
    <property type="match status" value="1"/>
</dbReference>
<dbReference type="AlphaFoldDB" id="A0A8F5VPZ9"/>
<evidence type="ECO:0000313" key="4">
    <source>
        <dbReference type="EMBL" id="QXO95570.1"/>
    </source>
</evidence>
<dbReference type="GO" id="GO:0043565">
    <property type="term" value="F:sequence-specific DNA binding"/>
    <property type="evidence" value="ECO:0007669"/>
    <property type="project" value="TreeGrafter"/>
</dbReference>
<evidence type="ECO:0000256" key="2">
    <source>
        <dbReference type="ARBA" id="ARBA00022679"/>
    </source>
</evidence>
<keyword evidence="2 4" id="KW-0808">Transferase</keyword>
<sequence>MICHINNSSKNLSILRYPGGKQRFIQNFSHLFPHNLNDIQYYVEPFLGGGAVFFHLNPKRAVLSDINSELIDLYQGIRKDPKVVWKLYCSYPDNKDGYYEIRNMNPEDLHLLERAARILYLNRTCFKGMWRYNTNGEFNVGYGGQDRRWVIDQKDLIDVAKRLKKADLKCSDFNAIIDESVDGDFLFLDPPYCPGQKEQLNEHYRYGIFAYPDQKRLANALKRATKRGVQWVMTNSSHPDIVKLYKKNRMFQPDIGTGSNPGQLSTNPGEVIIFSIKEEMF</sequence>
<dbReference type="Pfam" id="PF02086">
    <property type="entry name" value="MethyltransfD12"/>
    <property type="match status" value="1"/>
</dbReference>
<dbReference type="InterPro" id="IPR012263">
    <property type="entry name" value="M_m6A_EcoRV"/>
</dbReference>
<dbReference type="GO" id="GO:0032259">
    <property type="term" value="P:methylation"/>
    <property type="evidence" value="ECO:0007669"/>
    <property type="project" value="UniProtKB-KW"/>
</dbReference>
<keyword evidence="1 4" id="KW-0489">Methyltransferase</keyword>
<protein>
    <submittedName>
        <fullName evidence="4">Dam family site-specific DNA-(Adenine-N6)-methyltransferase</fullName>
        <ecNumber evidence="4">2.1.1.72</ecNumber>
    </submittedName>
</protein>
<keyword evidence="3" id="KW-0949">S-adenosyl-L-methionine</keyword>
<name>A0A8F5VPZ9_METHU</name>
<dbReference type="GO" id="GO:1904047">
    <property type="term" value="F:S-adenosyl-L-methionine binding"/>
    <property type="evidence" value="ECO:0007669"/>
    <property type="project" value="TreeGrafter"/>
</dbReference>
<organism evidence="4 5">
    <name type="scientific">Methanospirillum hungatei</name>
    <dbReference type="NCBI Taxonomy" id="2203"/>
    <lineage>
        <taxon>Archaea</taxon>
        <taxon>Methanobacteriati</taxon>
        <taxon>Methanobacteriota</taxon>
        <taxon>Stenosarchaea group</taxon>
        <taxon>Methanomicrobia</taxon>
        <taxon>Methanomicrobiales</taxon>
        <taxon>Methanospirillaceae</taxon>
        <taxon>Methanospirillum</taxon>
    </lineage>
</organism>
<dbReference type="EMBL" id="CP077107">
    <property type="protein sequence ID" value="QXO95570.1"/>
    <property type="molecule type" value="Genomic_DNA"/>
</dbReference>
<dbReference type="PANTHER" id="PTHR30481">
    <property type="entry name" value="DNA ADENINE METHYLASE"/>
    <property type="match status" value="1"/>
</dbReference>
<dbReference type="EC" id="2.1.1.72" evidence="4"/>
<dbReference type="REBASE" id="509936">
    <property type="entry name" value="M.MhuGP1ORF3990P"/>
</dbReference>
<dbReference type="PIRSF" id="PIRSF000398">
    <property type="entry name" value="M_m6A_EcoRV"/>
    <property type="match status" value="1"/>
</dbReference>
<evidence type="ECO:0000256" key="1">
    <source>
        <dbReference type="ARBA" id="ARBA00022603"/>
    </source>
</evidence>
<dbReference type="PANTHER" id="PTHR30481:SF3">
    <property type="entry name" value="DNA ADENINE METHYLASE"/>
    <property type="match status" value="1"/>
</dbReference>
<dbReference type="OrthoDB" id="372040at2157"/>
<reference evidence="4 5" key="1">
    <citation type="submission" date="2021-06" db="EMBL/GenBank/DDBJ databases">
        <title>Complete genome sequence of the secondary alcohol utilizing methanogen Methanospirillum hungatei strain GP1.</title>
        <authorList>
            <person name="Day L.A."/>
            <person name="Costa K.C."/>
        </authorList>
    </citation>
    <scope>NUCLEOTIDE SEQUENCE [LARGE SCALE GENOMIC DNA]</scope>
    <source>
        <strain evidence="4 5">GP1</strain>
    </source>
</reference>
<proteinExistence type="predicted"/>
<dbReference type="InterPro" id="IPR012327">
    <property type="entry name" value="MeTrfase_D12"/>
</dbReference>
<dbReference type="GO" id="GO:0009307">
    <property type="term" value="P:DNA restriction-modification system"/>
    <property type="evidence" value="ECO:0007669"/>
    <property type="project" value="InterPro"/>
</dbReference>